<keyword evidence="2" id="KW-0472">Membrane</keyword>
<proteinExistence type="predicted"/>
<gene>
    <name evidence="3" type="ORF">IPN02_03305</name>
</gene>
<feature type="transmembrane region" description="Helical" evidence="2">
    <location>
        <begin position="51"/>
        <end position="71"/>
    </location>
</feature>
<feature type="compositionally biased region" description="Low complexity" evidence="1">
    <location>
        <begin position="169"/>
        <end position="188"/>
    </location>
</feature>
<dbReference type="AlphaFoldDB" id="A0A936N9I9"/>
<evidence type="ECO:0000256" key="2">
    <source>
        <dbReference type="SAM" id="Phobius"/>
    </source>
</evidence>
<feature type="region of interest" description="Disordered" evidence="1">
    <location>
        <begin position="163"/>
        <end position="199"/>
    </location>
</feature>
<protein>
    <submittedName>
        <fullName evidence="3">ATP synthase subunit I</fullName>
    </submittedName>
</protein>
<accession>A0A936N9I9</accession>
<name>A0A936N9I9_9ACTN</name>
<dbReference type="Proteomes" id="UP000727993">
    <property type="component" value="Unassembled WGS sequence"/>
</dbReference>
<dbReference type="EMBL" id="JADJZA010000001">
    <property type="protein sequence ID" value="MBK9295900.1"/>
    <property type="molecule type" value="Genomic_DNA"/>
</dbReference>
<organism evidence="3 4">
    <name type="scientific">Candidatus Neomicrothrix subdominans</name>
    <dbReference type="NCBI Taxonomy" id="2954438"/>
    <lineage>
        <taxon>Bacteria</taxon>
        <taxon>Bacillati</taxon>
        <taxon>Actinomycetota</taxon>
        <taxon>Acidimicrobiia</taxon>
        <taxon>Acidimicrobiales</taxon>
        <taxon>Microthrixaceae</taxon>
        <taxon>Candidatus Neomicrothrix</taxon>
    </lineage>
</organism>
<keyword evidence="2" id="KW-0812">Transmembrane</keyword>
<keyword evidence="2" id="KW-1133">Transmembrane helix</keyword>
<evidence type="ECO:0000313" key="3">
    <source>
        <dbReference type="EMBL" id="MBK9295900.1"/>
    </source>
</evidence>
<feature type="transmembrane region" description="Helical" evidence="2">
    <location>
        <begin position="26"/>
        <end position="45"/>
    </location>
</feature>
<feature type="transmembrane region" description="Helical" evidence="2">
    <location>
        <begin position="78"/>
        <end position="103"/>
    </location>
</feature>
<sequence length="199" mass="20588">MSDNTSNGLMTRLEGPSPAMEVAVDLLRRALIWAPIALFGSAAIWGTNGAISAAVALGLVVVNFLLSAWMLQVGGRISIAVMAGAALFGYLLRLGLILVVVLLVKDQGWLDPVAFGIVLIVTHLGLLFWELRYVSGSMAYPGIKPRPGKSPAQVTVHAFDPAADSVSGTSATPPAATPATDTPPTASPVDPEQSVTATS</sequence>
<reference evidence="3 4" key="1">
    <citation type="submission" date="2020-10" db="EMBL/GenBank/DDBJ databases">
        <title>Connecting structure to function with the recovery of over 1000 high-quality activated sludge metagenome-assembled genomes encoding full-length rRNA genes using long-read sequencing.</title>
        <authorList>
            <person name="Singleton C.M."/>
            <person name="Petriglieri F."/>
            <person name="Kristensen J.M."/>
            <person name="Kirkegaard R.H."/>
            <person name="Michaelsen T.Y."/>
            <person name="Andersen M.H."/>
            <person name="Karst S.M."/>
            <person name="Dueholm M.S."/>
            <person name="Nielsen P.H."/>
            <person name="Albertsen M."/>
        </authorList>
    </citation>
    <scope>NUCLEOTIDE SEQUENCE [LARGE SCALE GENOMIC DNA]</scope>
    <source>
        <strain evidence="3">Lyne_18-Q3-R50-59_MAXAC.006</strain>
    </source>
</reference>
<evidence type="ECO:0000256" key="1">
    <source>
        <dbReference type="SAM" id="MobiDB-lite"/>
    </source>
</evidence>
<evidence type="ECO:0000313" key="4">
    <source>
        <dbReference type="Proteomes" id="UP000727993"/>
    </source>
</evidence>
<feature type="transmembrane region" description="Helical" evidence="2">
    <location>
        <begin position="109"/>
        <end position="129"/>
    </location>
</feature>
<comment type="caution">
    <text evidence="3">The sequence shown here is derived from an EMBL/GenBank/DDBJ whole genome shotgun (WGS) entry which is preliminary data.</text>
</comment>